<dbReference type="EMBL" id="CM055103">
    <property type="protein sequence ID" value="KAJ7535537.1"/>
    <property type="molecule type" value="Genomic_DNA"/>
</dbReference>
<keyword evidence="2" id="KW-1185">Reference proteome</keyword>
<proteinExistence type="predicted"/>
<gene>
    <name evidence="1" type="ORF">O6H91_12G038300</name>
</gene>
<organism evidence="1 2">
    <name type="scientific">Diphasiastrum complanatum</name>
    <name type="common">Issler's clubmoss</name>
    <name type="synonym">Lycopodium complanatum</name>
    <dbReference type="NCBI Taxonomy" id="34168"/>
    <lineage>
        <taxon>Eukaryota</taxon>
        <taxon>Viridiplantae</taxon>
        <taxon>Streptophyta</taxon>
        <taxon>Embryophyta</taxon>
        <taxon>Tracheophyta</taxon>
        <taxon>Lycopodiopsida</taxon>
        <taxon>Lycopodiales</taxon>
        <taxon>Lycopodiaceae</taxon>
        <taxon>Lycopodioideae</taxon>
        <taxon>Diphasiastrum</taxon>
    </lineage>
</organism>
<dbReference type="Proteomes" id="UP001162992">
    <property type="component" value="Chromosome 12"/>
</dbReference>
<sequence length="552" mass="60629">MTILFHPSYLITSSSSSSPPLSPLSCFPFKHKHKHHHQHLHYCVHVVASCLPPEQQLSSSSSSSSGWRRSSARPWAIACSGKACEGLPLERFFATCAPGLEEVVAAELRSAMIGAVGVEIGSAGVSFQGTCSTGFKANLWLRSAVRVLQELSAGSLSRGTSHRDPVYEFVRDAADWPNLLIAGRDHFDGVPENNDLAFLPMHPESTEEHRSRVEMGRIVENQFTFRTFDVQTRVWDCGRVSNASSASTRSKDAICDAIRDACHGRKPKSPKETGKVADLPLFLSLYRNRAILYRDMSGASLHKRGYRDVMHKAGLNEGIAAAILTMAGWSRWIPGFGVYNKNALWEGDDGCNGPVLVDPMCGSGTILIEAALMAANIAPGLMRASWPFMTWHDFNLQNWRDCQSQAFDARMKTPPGLRILGNDNHEGALSLCVRNAKTAGICHLLELSCQDCSLYIPPIAPSLVVVNPPWGSRLGDDSAHDSEWIACTWTALGKFLKRSCTRADVYVLSGNANATQDLQLKSDKKWHLTVGGVDCKLLHYYVLPPKQKEADI</sequence>
<accession>A0ACC2C0T2</accession>
<evidence type="ECO:0000313" key="1">
    <source>
        <dbReference type="EMBL" id="KAJ7535537.1"/>
    </source>
</evidence>
<name>A0ACC2C0T2_DIPCM</name>
<protein>
    <submittedName>
        <fullName evidence="1">Uncharacterized protein</fullName>
    </submittedName>
</protein>
<reference evidence="2" key="1">
    <citation type="journal article" date="2024" name="Proc. Natl. Acad. Sci. U.S.A.">
        <title>Extraordinary preservation of gene collinearity over three hundred million years revealed in homosporous lycophytes.</title>
        <authorList>
            <person name="Li C."/>
            <person name="Wickell D."/>
            <person name="Kuo L.Y."/>
            <person name="Chen X."/>
            <person name="Nie B."/>
            <person name="Liao X."/>
            <person name="Peng D."/>
            <person name="Ji J."/>
            <person name="Jenkins J."/>
            <person name="Williams M."/>
            <person name="Shu S."/>
            <person name="Plott C."/>
            <person name="Barry K."/>
            <person name="Rajasekar S."/>
            <person name="Grimwood J."/>
            <person name="Han X."/>
            <person name="Sun S."/>
            <person name="Hou Z."/>
            <person name="He W."/>
            <person name="Dai G."/>
            <person name="Sun C."/>
            <person name="Schmutz J."/>
            <person name="Leebens-Mack J.H."/>
            <person name="Li F.W."/>
            <person name="Wang L."/>
        </authorList>
    </citation>
    <scope>NUCLEOTIDE SEQUENCE [LARGE SCALE GENOMIC DNA]</scope>
    <source>
        <strain evidence="2">cv. PW_Plant_1</strain>
    </source>
</reference>
<comment type="caution">
    <text evidence="1">The sequence shown here is derived from an EMBL/GenBank/DDBJ whole genome shotgun (WGS) entry which is preliminary data.</text>
</comment>
<evidence type="ECO:0000313" key="2">
    <source>
        <dbReference type="Proteomes" id="UP001162992"/>
    </source>
</evidence>